<keyword evidence="4 6" id="KW-1133">Transmembrane helix</keyword>
<evidence type="ECO:0000256" key="2">
    <source>
        <dbReference type="ARBA" id="ARBA00022692"/>
    </source>
</evidence>
<dbReference type="Gene3D" id="1.20.1510.10">
    <property type="entry name" value="Cation efflux protein transmembrane domain"/>
    <property type="match status" value="1"/>
</dbReference>
<keyword evidence="9" id="KW-1185">Reference proteome</keyword>
<feature type="transmembrane region" description="Helical" evidence="6">
    <location>
        <begin position="86"/>
        <end position="104"/>
    </location>
</feature>
<feature type="transmembrane region" description="Helical" evidence="6">
    <location>
        <begin position="153"/>
        <end position="170"/>
    </location>
</feature>
<evidence type="ECO:0000256" key="5">
    <source>
        <dbReference type="ARBA" id="ARBA00023136"/>
    </source>
</evidence>
<dbReference type="OrthoDB" id="9799649at2"/>
<dbReference type="PATRIC" id="fig|381306.5.peg.973"/>
<keyword evidence="3" id="KW-0813">Transport</keyword>
<evidence type="ECO:0000313" key="8">
    <source>
        <dbReference type="EMBL" id="SCX95260.1"/>
    </source>
</evidence>
<dbReference type="RefSeq" id="WP_054966660.1">
    <property type="nucleotide sequence ID" value="NZ_FMUN01000002.1"/>
</dbReference>
<evidence type="ECO:0000256" key="4">
    <source>
        <dbReference type="ARBA" id="ARBA00022989"/>
    </source>
</evidence>
<feature type="transmembrane region" description="Helical" evidence="6">
    <location>
        <begin position="110"/>
        <end position="133"/>
    </location>
</feature>
<feature type="transmembrane region" description="Helical" evidence="6">
    <location>
        <begin position="25"/>
        <end position="50"/>
    </location>
</feature>
<dbReference type="InterPro" id="IPR058533">
    <property type="entry name" value="Cation_efflux_TM"/>
</dbReference>
<dbReference type="AlphaFoldDB" id="A0A0N8PMT9"/>
<organism evidence="8 9">
    <name type="scientific">Thiohalorhabdus denitrificans</name>
    <dbReference type="NCBI Taxonomy" id="381306"/>
    <lineage>
        <taxon>Bacteria</taxon>
        <taxon>Pseudomonadati</taxon>
        <taxon>Pseudomonadota</taxon>
        <taxon>Gammaproteobacteria</taxon>
        <taxon>Thiohalorhabdales</taxon>
        <taxon>Thiohalorhabdaceae</taxon>
        <taxon>Thiohalorhabdus</taxon>
    </lineage>
</organism>
<reference evidence="9" key="1">
    <citation type="submission" date="2016-10" db="EMBL/GenBank/DDBJ databases">
        <authorList>
            <person name="Varghese N."/>
        </authorList>
    </citation>
    <scope>NUCLEOTIDE SEQUENCE [LARGE SCALE GENOMIC DNA]</scope>
    <source>
        <strain evidence="9">HL 19</strain>
    </source>
</reference>
<keyword evidence="2 6" id="KW-0812">Transmembrane</keyword>
<keyword evidence="3" id="KW-0864">Zinc transport</keyword>
<keyword evidence="3" id="KW-0862">Zinc</keyword>
<feature type="transmembrane region" description="Helical" evidence="6">
    <location>
        <begin position="56"/>
        <end position="74"/>
    </location>
</feature>
<dbReference type="InterPro" id="IPR002524">
    <property type="entry name" value="Cation_efflux"/>
</dbReference>
<gene>
    <name evidence="8" type="ORF">SAMN05661077_0820</name>
</gene>
<dbReference type="Proteomes" id="UP000183104">
    <property type="component" value="Unassembled WGS sequence"/>
</dbReference>
<dbReference type="STRING" id="381306.AN478_11065"/>
<dbReference type="NCBIfam" id="TIGR01297">
    <property type="entry name" value="CDF"/>
    <property type="match status" value="1"/>
</dbReference>
<dbReference type="SUPFAM" id="SSF161111">
    <property type="entry name" value="Cation efflux protein transmembrane domain-like"/>
    <property type="match status" value="1"/>
</dbReference>
<dbReference type="InterPro" id="IPR050681">
    <property type="entry name" value="CDF/SLC30A"/>
</dbReference>
<dbReference type="PANTHER" id="PTHR11562">
    <property type="entry name" value="CATION EFFLUX PROTEIN/ ZINC TRANSPORTER"/>
    <property type="match status" value="1"/>
</dbReference>
<accession>A0A0N8PMT9</accession>
<keyword evidence="3" id="KW-0406">Ion transport</keyword>
<dbReference type="EMBL" id="FMUN01000002">
    <property type="protein sequence ID" value="SCX95260.1"/>
    <property type="molecule type" value="Genomic_DNA"/>
</dbReference>
<feature type="domain" description="Cation efflux protein transmembrane" evidence="7">
    <location>
        <begin position="24"/>
        <end position="198"/>
    </location>
</feature>
<comment type="subcellular location">
    <subcellularLocation>
        <location evidence="1">Membrane</location>
        <topology evidence="1">Multi-pass membrane protein</topology>
    </subcellularLocation>
</comment>
<evidence type="ECO:0000256" key="1">
    <source>
        <dbReference type="ARBA" id="ARBA00004141"/>
    </source>
</evidence>
<protein>
    <submittedName>
        <fullName evidence="8">Cation diffusion facilitator family transporter</fullName>
    </submittedName>
</protein>
<proteinExistence type="predicted"/>
<feature type="transmembrane region" description="Helical" evidence="6">
    <location>
        <begin position="176"/>
        <end position="195"/>
    </location>
</feature>
<evidence type="ECO:0000313" key="9">
    <source>
        <dbReference type="Proteomes" id="UP000183104"/>
    </source>
</evidence>
<name>A0A0N8PMT9_9GAMM</name>
<evidence type="ECO:0000256" key="3">
    <source>
        <dbReference type="ARBA" id="ARBA00022906"/>
    </source>
</evidence>
<keyword evidence="5 6" id="KW-0472">Membrane</keyword>
<dbReference type="Pfam" id="PF01545">
    <property type="entry name" value="Cation_efflux"/>
    <property type="match status" value="1"/>
</dbReference>
<dbReference type="InterPro" id="IPR027469">
    <property type="entry name" value="Cation_efflux_TMD_sf"/>
</dbReference>
<evidence type="ECO:0000256" key="6">
    <source>
        <dbReference type="SAM" id="Phobius"/>
    </source>
</evidence>
<dbReference type="PANTHER" id="PTHR11562:SF17">
    <property type="entry name" value="RE54080P-RELATED"/>
    <property type="match status" value="1"/>
</dbReference>
<evidence type="ECO:0000259" key="7">
    <source>
        <dbReference type="Pfam" id="PF01545"/>
    </source>
</evidence>
<dbReference type="GO" id="GO:0005385">
    <property type="term" value="F:zinc ion transmembrane transporter activity"/>
    <property type="evidence" value="ECO:0007669"/>
    <property type="project" value="TreeGrafter"/>
</dbReference>
<sequence length="214" mass="22197">MSGCCGDDSCAPTATNQHQSRTLKAVLGINTVMFGVELTAGLLIGSVALLADSLDMLGDALTYGVSLVVVGASVRKRAGAALFKGLIMLAFGLFVLGQTAYRAFLPELPAALPMGAVAAVALAANVVCFALLWRHRGEDINMRSVWLCSRNDLIANTGVILAAGAVAITATPWPDLAMGLVIAAVFLHSAWEVLVDSWRQWRMVPAGDGGGATG</sequence>
<dbReference type="GO" id="GO:0005886">
    <property type="term" value="C:plasma membrane"/>
    <property type="evidence" value="ECO:0007669"/>
    <property type="project" value="TreeGrafter"/>
</dbReference>